<dbReference type="PROSITE" id="PS00018">
    <property type="entry name" value="EF_HAND_1"/>
    <property type="match status" value="2"/>
</dbReference>
<reference evidence="12" key="1">
    <citation type="submission" date="2020-11" db="EMBL/GenBank/DDBJ databases">
        <authorList>
            <person name="Tran Van P."/>
        </authorList>
    </citation>
    <scope>NUCLEOTIDE SEQUENCE</scope>
</reference>
<gene>
    <name evidence="12" type="ORF">DSTB1V02_LOCUS9015</name>
</gene>
<dbReference type="AlphaFoldDB" id="A0A7R8XMV7"/>
<evidence type="ECO:0000256" key="5">
    <source>
        <dbReference type="ARBA" id="ARBA00022837"/>
    </source>
</evidence>
<dbReference type="Proteomes" id="UP000677054">
    <property type="component" value="Unassembled WGS sequence"/>
</dbReference>
<feature type="region of interest" description="Disordered" evidence="9">
    <location>
        <begin position="253"/>
        <end position="279"/>
    </location>
</feature>
<feature type="compositionally biased region" description="Basic and acidic residues" evidence="9">
    <location>
        <begin position="67"/>
        <end position="80"/>
    </location>
</feature>
<protein>
    <submittedName>
        <fullName evidence="12">Uncharacterized protein</fullName>
    </submittedName>
</protein>
<dbReference type="InterPro" id="IPR036857">
    <property type="entry name" value="Thyroglobulin_1_sf"/>
</dbReference>
<dbReference type="InterPro" id="IPR000716">
    <property type="entry name" value="Thyroglobulin_1"/>
</dbReference>
<feature type="region of interest" description="Disordered" evidence="9">
    <location>
        <begin position="118"/>
        <end position="143"/>
    </location>
</feature>
<dbReference type="Gene3D" id="4.10.800.10">
    <property type="entry name" value="Thyroglobulin type-1"/>
    <property type="match status" value="1"/>
</dbReference>
<evidence type="ECO:0000256" key="9">
    <source>
        <dbReference type="SAM" id="MobiDB-lite"/>
    </source>
</evidence>
<dbReference type="PANTHER" id="PTHR12352">
    <property type="entry name" value="SECRETED MODULAR CALCIUM-BINDING PROTEIN"/>
    <property type="match status" value="1"/>
</dbReference>
<dbReference type="OrthoDB" id="5986054at2759"/>
<evidence type="ECO:0000256" key="7">
    <source>
        <dbReference type="ARBA" id="ARBA00023180"/>
    </source>
</evidence>
<dbReference type="GO" id="GO:0008201">
    <property type="term" value="F:heparin binding"/>
    <property type="evidence" value="ECO:0007669"/>
    <property type="project" value="TreeGrafter"/>
</dbReference>
<comment type="subcellular location">
    <subcellularLocation>
        <location evidence="1">Secreted</location>
    </subcellularLocation>
</comment>
<dbReference type="Gene3D" id="1.10.238.10">
    <property type="entry name" value="EF-hand"/>
    <property type="match status" value="1"/>
</dbReference>
<dbReference type="Pfam" id="PF00086">
    <property type="entry name" value="Thyroglobulin_1"/>
    <property type="match status" value="1"/>
</dbReference>
<dbReference type="FunFam" id="4.10.800.10:FF:000004">
    <property type="entry name" value="SPARC-related modular calcium-binding protein 1"/>
    <property type="match status" value="1"/>
</dbReference>
<dbReference type="InterPro" id="IPR018247">
    <property type="entry name" value="EF_Hand_1_Ca_BS"/>
</dbReference>
<dbReference type="InterPro" id="IPR019577">
    <property type="entry name" value="SPARC/Testican_Ca-bd-dom"/>
</dbReference>
<keyword evidence="13" id="KW-1185">Reference proteome</keyword>
<keyword evidence="4" id="KW-0677">Repeat</keyword>
<feature type="region of interest" description="Disordered" evidence="9">
    <location>
        <begin position="35"/>
        <end position="81"/>
    </location>
</feature>
<evidence type="ECO:0000256" key="3">
    <source>
        <dbReference type="ARBA" id="ARBA00022729"/>
    </source>
</evidence>
<evidence type="ECO:0000256" key="8">
    <source>
        <dbReference type="PROSITE-ProRule" id="PRU00500"/>
    </source>
</evidence>
<dbReference type="InterPro" id="IPR051950">
    <property type="entry name" value="Dev_reg/Prot_inhib"/>
</dbReference>
<dbReference type="GO" id="GO:0005509">
    <property type="term" value="F:calcium ion binding"/>
    <property type="evidence" value="ECO:0007669"/>
    <property type="project" value="InterPro"/>
</dbReference>
<sequence>MHVYVCVCLINGWIHRHLAVSFRLFLSLHSEEHLSGHGGGHDQGSPSSFSLLRRPPPPPLHGNNCASERDSALETQRESPEGEELYIPSCTIDGQYERVQCYQGYCWCTEKETGKPIPGTSVNGSKPDCSHASPAQPNKSIKGCKGKKKERFLEELMDIFTKNMVKAAQNDSITEPDPEQTIEERAARWEFNLLDKNENRMLDRKEWKIFRRWVSEFRGLRRCGRKLPRFCDVDGDRKISLDEWLACLEAKPDDKKTRKKKPWRKGQNPFQTILKSDRK</sequence>
<dbReference type="Pfam" id="PF10591">
    <property type="entry name" value="SPARC_Ca_bdg"/>
    <property type="match status" value="1"/>
</dbReference>
<dbReference type="PANTHER" id="PTHR12352:SF30">
    <property type="entry name" value="FI05255P"/>
    <property type="match status" value="1"/>
</dbReference>
<dbReference type="EMBL" id="LR901695">
    <property type="protein sequence ID" value="CAD7249216.1"/>
    <property type="molecule type" value="Genomic_DNA"/>
</dbReference>
<keyword evidence="6" id="KW-1015">Disulfide bond</keyword>
<evidence type="ECO:0000256" key="2">
    <source>
        <dbReference type="ARBA" id="ARBA00022525"/>
    </source>
</evidence>
<dbReference type="InterPro" id="IPR011992">
    <property type="entry name" value="EF-hand-dom_pair"/>
</dbReference>
<dbReference type="SMART" id="SM00211">
    <property type="entry name" value="TY"/>
    <property type="match status" value="1"/>
</dbReference>
<evidence type="ECO:0000256" key="1">
    <source>
        <dbReference type="ARBA" id="ARBA00004613"/>
    </source>
</evidence>
<feature type="domain" description="EF-hand" evidence="10">
    <location>
        <begin position="232"/>
        <end position="254"/>
    </location>
</feature>
<dbReference type="GO" id="GO:0005615">
    <property type="term" value="C:extracellular space"/>
    <property type="evidence" value="ECO:0007669"/>
    <property type="project" value="TreeGrafter"/>
</dbReference>
<comment type="caution">
    <text evidence="8">Lacks conserved residue(s) required for the propagation of feature annotation.</text>
</comment>
<feature type="domain" description="Thyroglobulin type-1" evidence="11">
    <location>
        <begin position="62"/>
        <end position="129"/>
    </location>
</feature>
<evidence type="ECO:0000256" key="6">
    <source>
        <dbReference type="ARBA" id="ARBA00023157"/>
    </source>
</evidence>
<dbReference type="PROSITE" id="PS51162">
    <property type="entry name" value="THYROGLOBULIN_1_2"/>
    <property type="match status" value="1"/>
</dbReference>
<evidence type="ECO:0000313" key="13">
    <source>
        <dbReference type="Proteomes" id="UP000677054"/>
    </source>
</evidence>
<accession>A0A7R8XMV7</accession>
<organism evidence="12">
    <name type="scientific">Darwinula stevensoni</name>
    <dbReference type="NCBI Taxonomy" id="69355"/>
    <lineage>
        <taxon>Eukaryota</taxon>
        <taxon>Metazoa</taxon>
        <taxon>Ecdysozoa</taxon>
        <taxon>Arthropoda</taxon>
        <taxon>Crustacea</taxon>
        <taxon>Oligostraca</taxon>
        <taxon>Ostracoda</taxon>
        <taxon>Podocopa</taxon>
        <taxon>Podocopida</taxon>
        <taxon>Darwinulocopina</taxon>
        <taxon>Darwinuloidea</taxon>
        <taxon>Darwinulidae</taxon>
        <taxon>Darwinula</taxon>
    </lineage>
</organism>
<evidence type="ECO:0000256" key="4">
    <source>
        <dbReference type="ARBA" id="ARBA00022737"/>
    </source>
</evidence>
<dbReference type="SUPFAM" id="SSF47473">
    <property type="entry name" value="EF-hand"/>
    <property type="match status" value="1"/>
</dbReference>
<evidence type="ECO:0000259" key="11">
    <source>
        <dbReference type="PROSITE" id="PS51162"/>
    </source>
</evidence>
<proteinExistence type="predicted"/>
<dbReference type="GO" id="GO:0030198">
    <property type="term" value="P:extracellular matrix organization"/>
    <property type="evidence" value="ECO:0007669"/>
    <property type="project" value="TreeGrafter"/>
</dbReference>
<dbReference type="InterPro" id="IPR002048">
    <property type="entry name" value="EF_hand_dom"/>
</dbReference>
<dbReference type="PROSITE" id="PS50222">
    <property type="entry name" value="EF_HAND_2"/>
    <property type="match status" value="1"/>
</dbReference>
<dbReference type="EMBL" id="CAJPEV010002178">
    <property type="protein sequence ID" value="CAG0896019.1"/>
    <property type="molecule type" value="Genomic_DNA"/>
</dbReference>
<keyword evidence="2" id="KW-0964">Secreted</keyword>
<dbReference type="SUPFAM" id="SSF57610">
    <property type="entry name" value="Thyroglobulin type-1 domain"/>
    <property type="match status" value="1"/>
</dbReference>
<dbReference type="GO" id="GO:0050840">
    <property type="term" value="F:extracellular matrix binding"/>
    <property type="evidence" value="ECO:0007669"/>
    <property type="project" value="TreeGrafter"/>
</dbReference>
<feature type="compositionally biased region" description="Polar residues" evidence="9">
    <location>
        <begin position="268"/>
        <end position="279"/>
    </location>
</feature>
<name>A0A7R8XMV7_9CRUS</name>
<evidence type="ECO:0000259" key="10">
    <source>
        <dbReference type="PROSITE" id="PS50222"/>
    </source>
</evidence>
<evidence type="ECO:0000313" key="12">
    <source>
        <dbReference type="EMBL" id="CAD7249216.1"/>
    </source>
</evidence>
<dbReference type="GO" id="GO:0005604">
    <property type="term" value="C:basement membrane"/>
    <property type="evidence" value="ECO:0007669"/>
    <property type="project" value="TreeGrafter"/>
</dbReference>
<keyword evidence="5" id="KW-0106">Calcium</keyword>
<keyword evidence="7" id="KW-0325">Glycoprotein</keyword>
<keyword evidence="3" id="KW-0732">Signal</keyword>
<dbReference type="CDD" id="cd00191">
    <property type="entry name" value="TY"/>
    <property type="match status" value="1"/>
</dbReference>
<dbReference type="CDD" id="cd16234">
    <property type="entry name" value="EFh_SPARC_SMOC"/>
    <property type="match status" value="1"/>
</dbReference>